<reference evidence="3" key="1">
    <citation type="submission" date="2017-08" db="EMBL/GenBank/DDBJ databases">
        <title>A dynamic microbial community with high functional redundancy inhabits the cold, oxic subseafloor aquifer.</title>
        <authorList>
            <person name="Tully B.J."/>
            <person name="Wheat C.G."/>
            <person name="Glazer B.T."/>
            <person name="Huber J.A."/>
        </authorList>
    </citation>
    <scope>NUCLEOTIDE SEQUENCE [LARGE SCALE GENOMIC DNA]</scope>
</reference>
<sequence>MGLIKLNTRIKGAIMPIYNLFDHVEKRVEKEKGFLEDPHLNEFYSQVQLEREKKSLEAEVSSSLFAKISARLFFFMLLIADLFWGISSLFQLVLASALLLVTGGKIRKIKRFVQRKYLALKRAFCCFAALFMALFSPALGTMFACSYFLMFDKKGVDEIVPHVLQDQIKEFMQI</sequence>
<name>A0A2A4X7F7_UNCAE</name>
<dbReference type="AlphaFoldDB" id="A0A2A4X7F7"/>
<comment type="caution">
    <text evidence="2">The sequence shown here is derived from an EMBL/GenBank/DDBJ whole genome shotgun (WGS) entry which is preliminary data.</text>
</comment>
<accession>A0A2A4X7F7</accession>
<feature type="transmembrane region" description="Helical" evidence="1">
    <location>
        <begin position="123"/>
        <end position="149"/>
    </location>
</feature>
<proteinExistence type="predicted"/>
<keyword evidence="1" id="KW-0472">Membrane</keyword>
<gene>
    <name evidence="2" type="ORF">COB21_02160</name>
</gene>
<dbReference type="Proteomes" id="UP000218775">
    <property type="component" value="Unassembled WGS sequence"/>
</dbReference>
<feature type="transmembrane region" description="Helical" evidence="1">
    <location>
        <begin position="72"/>
        <end position="102"/>
    </location>
</feature>
<dbReference type="EMBL" id="NVUK01000010">
    <property type="protein sequence ID" value="PCI77985.1"/>
    <property type="molecule type" value="Genomic_DNA"/>
</dbReference>
<keyword evidence="1" id="KW-0812">Transmembrane</keyword>
<evidence type="ECO:0000256" key="1">
    <source>
        <dbReference type="SAM" id="Phobius"/>
    </source>
</evidence>
<keyword evidence="1" id="KW-1133">Transmembrane helix</keyword>
<organism evidence="2 3">
    <name type="scientific">Aerophobetes bacterium</name>
    <dbReference type="NCBI Taxonomy" id="2030807"/>
    <lineage>
        <taxon>Bacteria</taxon>
        <taxon>Candidatus Aerophobota</taxon>
    </lineage>
</organism>
<evidence type="ECO:0000313" key="3">
    <source>
        <dbReference type="Proteomes" id="UP000218775"/>
    </source>
</evidence>
<evidence type="ECO:0000313" key="2">
    <source>
        <dbReference type="EMBL" id="PCI77985.1"/>
    </source>
</evidence>
<protein>
    <submittedName>
        <fullName evidence="2">Uncharacterized protein</fullName>
    </submittedName>
</protein>